<accession>A0AAJ0BWH0</accession>
<dbReference type="SUPFAM" id="SSF103025">
    <property type="entry name" value="Folate-binding domain"/>
    <property type="match status" value="1"/>
</dbReference>
<comment type="caution">
    <text evidence="8">The sequence shown here is derived from an EMBL/GenBank/DDBJ whole genome shotgun (WGS) entry which is preliminary data.</text>
</comment>
<evidence type="ECO:0000256" key="3">
    <source>
        <dbReference type="ARBA" id="ARBA00023128"/>
    </source>
</evidence>
<dbReference type="InterPro" id="IPR045179">
    <property type="entry name" value="YgfZ/GcvT"/>
</dbReference>
<evidence type="ECO:0000256" key="4">
    <source>
        <dbReference type="ARBA" id="ARBA00093447"/>
    </source>
</evidence>
<comment type="subcellular location">
    <subcellularLocation>
        <location evidence="1">Mitochondrion matrix</location>
    </subcellularLocation>
</comment>
<dbReference type="Proteomes" id="UP001244011">
    <property type="component" value="Unassembled WGS sequence"/>
</dbReference>
<evidence type="ECO:0000256" key="5">
    <source>
        <dbReference type="ARBA" id="ARBA00093637"/>
    </source>
</evidence>
<gene>
    <name evidence="8" type="ORF">QBC33DRAFT_543811</name>
</gene>
<dbReference type="InterPro" id="IPR017703">
    <property type="entry name" value="YgfZ/GCV_T_CS"/>
</dbReference>
<dbReference type="InterPro" id="IPR027266">
    <property type="entry name" value="TrmE/GcvT-like"/>
</dbReference>
<keyword evidence="3" id="KW-0496">Mitochondrion</keyword>
<feature type="compositionally biased region" description="Pro residues" evidence="6">
    <location>
        <begin position="39"/>
        <end position="53"/>
    </location>
</feature>
<sequence>MRPPASFRPVGTTFTPTGSFVCRSCRLGRRPFSSATTAPPGPAIAASPPPPPSSGIARLSSRRLISVSGPDAAKYLQGVITASITDPAGEARRSGFYAAFLSAPGRVLHDVFVYPDTLGVASSGGSGDAKLGESFLIEVDADEAERLQKHIRRYKLRAKFAVRLLDPGEWSVWQAWDDGDPSTGGLASMADATSPAGQQQQQQHGIILRDPRLPALGYRLLAARDGPPPQVDLAQAPESAYQIRRYLHGVPEGQDEVLREQALPLEANMDAAGAIDFRKGCYVGQELTIRTKHRGVVRKRVLPCVLYAPEQAMPAELAYHPGIELASEPRPAGAENLPSGLSIGRVGKKGRSAGKWLKGVGNVGLALCRLEIMTDVVLPGETASATYNPEDEFVIQERLDADQVGQAFKIKAFVPLWLRQGLNQTPHP</sequence>
<dbReference type="AlphaFoldDB" id="A0AAJ0BWH0"/>
<evidence type="ECO:0000313" key="8">
    <source>
        <dbReference type="EMBL" id="KAK1765743.1"/>
    </source>
</evidence>
<evidence type="ECO:0000259" key="7">
    <source>
        <dbReference type="Pfam" id="PF25455"/>
    </source>
</evidence>
<keyword evidence="9" id="KW-1185">Reference proteome</keyword>
<dbReference type="PANTHER" id="PTHR22602:SF0">
    <property type="entry name" value="TRANSFERASE CAF17, MITOCHONDRIAL-RELATED"/>
    <property type="match status" value="1"/>
</dbReference>
<evidence type="ECO:0000256" key="2">
    <source>
        <dbReference type="ARBA" id="ARBA00022946"/>
    </source>
</evidence>
<dbReference type="Pfam" id="PF25455">
    <property type="entry name" value="Beta-barrel_CAF17_C"/>
    <property type="match status" value="1"/>
</dbReference>
<dbReference type="Gene3D" id="3.30.1360.120">
    <property type="entry name" value="Probable tRNA modification gtpase trme, domain 1"/>
    <property type="match status" value="1"/>
</dbReference>
<dbReference type="GO" id="GO:0016226">
    <property type="term" value="P:iron-sulfur cluster assembly"/>
    <property type="evidence" value="ECO:0007669"/>
    <property type="project" value="TreeGrafter"/>
</dbReference>
<evidence type="ECO:0000256" key="1">
    <source>
        <dbReference type="ARBA" id="ARBA00004305"/>
    </source>
</evidence>
<dbReference type="RefSeq" id="XP_060281956.1">
    <property type="nucleotide sequence ID" value="XM_060428396.1"/>
</dbReference>
<reference evidence="8" key="1">
    <citation type="submission" date="2023-06" db="EMBL/GenBank/DDBJ databases">
        <title>Genome-scale phylogeny and comparative genomics of the fungal order Sordariales.</title>
        <authorList>
            <consortium name="Lawrence Berkeley National Laboratory"/>
            <person name="Hensen N."/>
            <person name="Bonometti L."/>
            <person name="Westerberg I."/>
            <person name="Brannstrom I.O."/>
            <person name="Guillou S."/>
            <person name="Cros-Aarteil S."/>
            <person name="Calhoun S."/>
            <person name="Haridas S."/>
            <person name="Kuo A."/>
            <person name="Mondo S."/>
            <person name="Pangilinan J."/>
            <person name="Riley R."/>
            <person name="Labutti K."/>
            <person name="Andreopoulos B."/>
            <person name="Lipzen A."/>
            <person name="Chen C."/>
            <person name="Yanf M."/>
            <person name="Daum C."/>
            <person name="Ng V."/>
            <person name="Clum A."/>
            <person name="Steindorff A."/>
            <person name="Ohm R."/>
            <person name="Martin F."/>
            <person name="Silar P."/>
            <person name="Natvig D."/>
            <person name="Lalanne C."/>
            <person name="Gautier V."/>
            <person name="Ament-Velasquez S.L."/>
            <person name="Kruys A."/>
            <person name="Hutchinson M.I."/>
            <person name="Powell A.J."/>
            <person name="Barry K."/>
            <person name="Miller A.N."/>
            <person name="Grigoriev I.V."/>
            <person name="Debuchy R."/>
            <person name="Gladieux P."/>
            <person name="Thoren M.H."/>
            <person name="Johannesson H."/>
        </authorList>
    </citation>
    <scope>NUCLEOTIDE SEQUENCE</scope>
    <source>
        <strain evidence="8">8032-3</strain>
    </source>
</reference>
<evidence type="ECO:0000313" key="9">
    <source>
        <dbReference type="Proteomes" id="UP001244011"/>
    </source>
</evidence>
<dbReference type="PANTHER" id="PTHR22602">
    <property type="entry name" value="TRANSFERASE CAF17, MITOCHONDRIAL-RELATED"/>
    <property type="match status" value="1"/>
</dbReference>
<name>A0AAJ0BWH0_9PEZI</name>
<dbReference type="GeneID" id="85311583"/>
<dbReference type="NCBIfam" id="TIGR03317">
    <property type="entry name" value="ygfZ_signature"/>
    <property type="match status" value="1"/>
</dbReference>
<dbReference type="GO" id="GO:0005759">
    <property type="term" value="C:mitochondrial matrix"/>
    <property type="evidence" value="ECO:0007669"/>
    <property type="project" value="UniProtKB-SubCell"/>
</dbReference>
<protein>
    <recommendedName>
        <fullName evidence="5">Iron-sulfur cluster assembly factor IBA57 homolog, mitochondrial</fullName>
    </recommendedName>
</protein>
<dbReference type="EMBL" id="MU839014">
    <property type="protein sequence ID" value="KAK1765743.1"/>
    <property type="molecule type" value="Genomic_DNA"/>
</dbReference>
<keyword evidence="2" id="KW-0809">Transit peptide</keyword>
<feature type="region of interest" description="Disordered" evidence="6">
    <location>
        <begin position="183"/>
        <end position="204"/>
    </location>
</feature>
<evidence type="ECO:0000256" key="6">
    <source>
        <dbReference type="SAM" id="MobiDB-lite"/>
    </source>
</evidence>
<feature type="domain" description="CAF17 C-terminal" evidence="7">
    <location>
        <begin position="334"/>
        <end position="380"/>
    </location>
</feature>
<comment type="similarity">
    <text evidence="4">Belongs to the GcvT family. CAF17/IBA57 subfamily.</text>
</comment>
<dbReference type="InterPro" id="IPR057460">
    <property type="entry name" value="CAF17_C"/>
</dbReference>
<proteinExistence type="inferred from homology"/>
<organism evidence="8 9">
    <name type="scientific">Phialemonium atrogriseum</name>
    <dbReference type="NCBI Taxonomy" id="1093897"/>
    <lineage>
        <taxon>Eukaryota</taxon>
        <taxon>Fungi</taxon>
        <taxon>Dikarya</taxon>
        <taxon>Ascomycota</taxon>
        <taxon>Pezizomycotina</taxon>
        <taxon>Sordariomycetes</taxon>
        <taxon>Sordariomycetidae</taxon>
        <taxon>Cephalothecales</taxon>
        <taxon>Cephalothecaceae</taxon>
        <taxon>Phialemonium</taxon>
    </lineage>
</organism>
<feature type="region of interest" description="Disordered" evidence="6">
    <location>
        <begin position="33"/>
        <end position="56"/>
    </location>
</feature>